<comment type="caution">
    <text evidence="1">The sequence shown here is derived from an EMBL/GenBank/DDBJ whole genome shotgun (WGS) entry which is preliminary data.</text>
</comment>
<evidence type="ECO:0000313" key="2">
    <source>
        <dbReference type="Proteomes" id="UP000095767"/>
    </source>
</evidence>
<gene>
    <name evidence="1" type="ORF">BAE44_0011949</name>
</gene>
<name>A0A1E5VPL2_9POAL</name>
<dbReference type="AlphaFoldDB" id="A0A1E5VPL2"/>
<evidence type="ECO:0000313" key="1">
    <source>
        <dbReference type="EMBL" id="OEL27037.1"/>
    </source>
</evidence>
<keyword evidence="2" id="KW-1185">Reference proteome</keyword>
<dbReference type="Proteomes" id="UP000095767">
    <property type="component" value="Unassembled WGS sequence"/>
</dbReference>
<accession>A0A1E5VPL2</accession>
<proteinExistence type="predicted"/>
<organism evidence="1 2">
    <name type="scientific">Dichanthelium oligosanthes</name>
    <dbReference type="NCBI Taxonomy" id="888268"/>
    <lineage>
        <taxon>Eukaryota</taxon>
        <taxon>Viridiplantae</taxon>
        <taxon>Streptophyta</taxon>
        <taxon>Embryophyta</taxon>
        <taxon>Tracheophyta</taxon>
        <taxon>Spermatophyta</taxon>
        <taxon>Magnoliopsida</taxon>
        <taxon>Liliopsida</taxon>
        <taxon>Poales</taxon>
        <taxon>Poaceae</taxon>
        <taxon>PACMAD clade</taxon>
        <taxon>Panicoideae</taxon>
        <taxon>Panicodae</taxon>
        <taxon>Paniceae</taxon>
        <taxon>Dichantheliinae</taxon>
        <taxon>Dichanthelium</taxon>
    </lineage>
</organism>
<reference evidence="1 2" key="1">
    <citation type="submission" date="2016-09" db="EMBL/GenBank/DDBJ databases">
        <title>The draft genome of Dichanthelium oligosanthes: A C3 panicoid grass species.</title>
        <authorList>
            <person name="Studer A.J."/>
            <person name="Schnable J.C."/>
            <person name="Brutnell T.P."/>
        </authorList>
    </citation>
    <scope>NUCLEOTIDE SEQUENCE [LARGE SCALE GENOMIC DNA]</scope>
    <source>
        <strain evidence="2">cv. Kellogg 1175</strain>
        <tissue evidence="1">Leaf</tissue>
    </source>
</reference>
<dbReference type="OrthoDB" id="1430376at2759"/>
<dbReference type="EMBL" id="LWDX02033401">
    <property type="protein sequence ID" value="OEL27037.1"/>
    <property type="molecule type" value="Genomic_DNA"/>
</dbReference>
<protein>
    <submittedName>
        <fullName evidence="1">Uncharacterized protein</fullName>
    </submittedName>
</protein>
<sequence>MASADHLAPVGAEAAQDCVSMLGDAIDLLEQSVEAMKGLVGKERSGGQAAGSNSRNVRFQISSSNIFLELREWSWGEVELLE</sequence>